<dbReference type="Pfam" id="PF03121">
    <property type="entry name" value="Herpes_UL52"/>
    <property type="match status" value="1"/>
</dbReference>
<keyword evidence="3" id="KW-0548">Nucleotidyltransferase</keyword>
<comment type="catalytic activity">
    <reaction evidence="7">
        <text>DNA(n) + a 2'-deoxyribonucleoside 5'-triphosphate = DNA(n+1) + diphosphate</text>
        <dbReference type="Rhea" id="RHEA:22508"/>
        <dbReference type="Rhea" id="RHEA-COMP:17339"/>
        <dbReference type="Rhea" id="RHEA-COMP:17340"/>
        <dbReference type="ChEBI" id="CHEBI:33019"/>
        <dbReference type="ChEBI" id="CHEBI:61560"/>
        <dbReference type="ChEBI" id="CHEBI:173112"/>
        <dbReference type="EC" id="2.7.7.7"/>
    </reaction>
    <physiologicalReaction direction="left-to-right" evidence="7">
        <dbReference type="Rhea" id="RHEA:22509"/>
    </physiologicalReaction>
</comment>
<sequence length="298" mass="34036">SRHLIFQLPHSVFRDNFHVGNFVKYACNEIRSHCDSNSSSSNCNLEYLLQTFGEMAKLSDLLVKDNKGKIKLFCDEGVYTKNRHFRVFLSTKLGKNAPLILSSQNIFHPPNLNDEGIFLSSLVTYAVIETISNTKLLEYNKGIPITAEKLASKDLLPIIQSNTSPYPFVDSFIQNLVSPGHIYRSAFFSTSEVIVYDIIGNRYCGNIGRQHKNNNVKYVVDIKQCIYYQKCYDPDCSKYRSSFIELPQELCFMLDDDSDFTEDNLHSSQGDFNITNEDLLEVLSVVEDISIIDLENEM</sequence>
<evidence type="ECO:0000313" key="8">
    <source>
        <dbReference type="EMBL" id="JAS29015.1"/>
    </source>
</evidence>
<dbReference type="InterPro" id="IPR044917">
    <property type="entry name" value="PRIMPOL"/>
</dbReference>
<evidence type="ECO:0000256" key="3">
    <source>
        <dbReference type="ARBA" id="ARBA00022932"/>
    </source>
</evidence>
<dbReference type="GO" id="GO:0031297">
    <property type="term" value="P:replication fork processing"/>
    <property type="evidence" value="ECO:0007669"/>
    <property type="project" value="TreeGrafter"/>
</dbReference>
<name>A0A1B6DTN9_9HEMI</name>
<dbReference type="PANTHER" id="PTHR31399">
    <property type="entry name" value="DNA-DIRECTED PRIMASE / POLYMERASE PROTEIN"/>
    <property type="match status" value="1"/>
</dbReference>
<dbReference type="GO" id="GO:0009411">
    <property type="term" value="P:response to UV"/>
    <property type="evidence" value="ECO:0007669"/>
    <property type="project" value="TreeGrafter"/>
</dbReference>
<dbReference type="GO" id="GO:0005634">
    <property type="term" value="C:nucleus"/>
    <property type="evidence" value="ECO:0007669"/>
    <property type="project" value="TreeGrafter"/>
</dbReference>
<dbReference type="GO" id="GO:0042276">
    <property type="term" value="P:error-prone translesion synthesis"/>
    <property type="evidence" value="ECO:0007669"/>
    <property type="project" value="InterPro"/>
</dbReference>
<dbReference type="GO" id="GO:0005759">
    <property type="term" value="C:mitochondrial matrix"/>
    <property type="evidence" value="ECO:0007669"/>
    <property type="project" value="TreeGrafter"/>
</dbReference>
<gene>
    <name evidence="8" type="ORF">g.932</name>
</gene>
<keyword evidence="3" id="KW-0808">Transferase</keyword>
<evidence type="ECO:0000256" key="7">
    <source>
        <dbReference type="ARBA" id="ARBA00047303"/>
    </source>
</evidence>
<evidence type="ECO:0000256" key="2">
    <source>
        <dbReference type="ARBA" id="ARBA00012417"/>
    </source>
</evidence>
<dbReference type="PANTHER" id="PTHR31399:SF0">
    <property type="entry name" value="DNA-DIRECTED PRIMASE_POLYMERASE PROTEIN"/>
    <property type="match status" value="1"/>
</dbReference>
<dbReference type="GO" id="GO:0003682">
    <property type="term" value="F:chromatin binding"/>
    <property type="evidence" value="ECO:0007669"/>
    <property type="project" value="TreeGrafter"/>
</dbReference>
<dbReference type="EC" id="2.7.7.7" evidence="2"/>
<evidence type="ECO:0000256" key="1">
    <source>
        <dbReference type="ARBA" id="ARBA00009762"/>
    </source>
</evidence>
<comment type="similarity">
    <text evidence="1">Belongs to the eukaryotic-type primase small subunit family.</text>
</comment>
<evidence type="ECO:0000256" key="5">
    <source>
        <dbReference type="ARBA" id="ARBA00044677"/>
    </source>
</evidence>
<keyword evidence="3" id="KW-0239">DNA-directed DNA polymerase</keyword>
<evidence type="ECO:0000256" key="4">
    <source>
        <dbReference type="ARBA" id="ARBA00026139"/>
    </source>
</evidence>
<reference evidence="8" key="1">
    <citation type="submission" date="2015-12" db="EMBL/GenBank/DDBJ databases">
        <title>De novo transcriptome assembly of four potential Pierce s Disease insect vectors from Arizona vineyards.</title>
        <authorList>
            <person name="Tassone E.E."/>
        </authorList>
    </citation>
    <scope>NUCLEOTIDE SEQUENCE</scope>
</reference>
<dbReference type="EC" id="2.7.7.102" evidence="6"/>
<evidence type="ECO:0000256" key="6">
    <source>
        <dbReference type="ARBA" id="ARBA00044768"/>
    </source>
</evidence>
<dbReference type="EMBL" id="GEDC01008283">
    <property type="protein sequence ID" value="JAS29015.1"/>
    <property type="molecule type" value="Transcribed_RNA"/>
</dbReference>
<dbReference type="GO" id="GO:0006264">
    <property type="term" value="P:mitochondrial DNA replication"/>
    <property type="evidence" value="ECO:0007669"/>
    <property type="project" value="TreeGrafter"/>
</dbReference>
<accession>A0A1B6DTN9</accession>
<organism evidence="8">
    <name type="scientific">Clastoptera arizonana</name>
    <name type="common">Arizona spittle bug</name>
    <dbReference type="NCBI Taxonomy" id="38151"/>
    <lineage>
        <taxon>Eukaryota</taxon>
        <taxon>Metazoa</taxon>
        <taxon>Ecdysozoa</taxon>
        <taxon>Arthropoda</taxon>
        <taxon>Hexapoda</taxon>
        <taxon>Insecta</taxon>
        <taxon>Pterygota</taxon>
        <taxon>Neoptera</taxon>
        <taxon>Paraneoptera</taxon>
        <taxon>Hemiptera</taxon>
        <taxon>Auchenorrhyncha</taxon>
        <taxon>Cercopoidea</taxon>
        <taxon>Clastopteridae</taxon>
        <taxon>Clastoptera</taxon>
    </lineage>
</organism>
<dbReference type="AlphaFoldDB" id="A0A1B6DTN9"/>
<dbReference type="GO" id="GO:0003887">
    <property type="term" value="F:DNA-directed DNA polymerase activity"/>
    <property type="evidence" value="ECO:0007669"/>
    <property type="project" value="UniProtKB-KW"/>
</dbReference>
<protein>
    <recommendedName>
        <fullName evidence="4">DNA-directed primase/polymerase protein</fullName>
        <ecNumber evidence="6">2.7.7.102</ecNumber>
        <ecNumber evidence="2">2.7.7.7</ecNumber>
    </recommendedName>
</protein>
<feature type="non-terminal residue" evidence="8">
    <location>
        <position position="1"/>
    </location>
</feature>
<proteinExistence type="inferred from homology"/>
<comment type="catalytic activity">
    <reaction evidence="5">
        <text>ssDNA + n NTP = ssDNA/pppN(pN)n-1 hybrid + (n-1) diphosphate.</text>
        <dbReference type="EC" id="2.7.7.102"/>
    </reaction>
</comment>